<evidence type="ECO:0000256" key="6">
    <source>
        <dbReference type="ARBA" id="ARBA00023136"/>
    </source>
</evidence>
<name>A0ABQ6N300_9STRA</name>
<feature type="transmembrane region" description="Helical" evidence="7">
    <location>
        <begin position="29"/>
        <end position="50"/>
    </location>
</feature>
<dbReference type="PANTHER" id="PTHR46187">
    <property type="entry name" value="ALKALINE CERAMIDASE 3"/>
    <property type="match status" value="1"/>
</dbReference>
<keyword evidence="9" id="KW-1185">Reference proteome</keyword>
<keyword evidence="5 7" id="KW-1133">Transmembrane helix</keyword>
<comment type="caution">
    <text evidence="8">The sequence shown here is derived from an EMBL/GenBank/DDBJ whole genome shotgun (WGS) entry which is preliminary data.</text>
</comment>
<evidence type="ECO:0000313" key="9">
    <source>
        <dbReference type="Proteomes" id="UP001165060"/>
    </source>
</evidence>
<dbReference type="Proteomes" id="UP001165060">
    <property type="component" value="Unassembled WGS sequence"/>
</dbReference>
<gene>
    <name evidence="8" type="ORF">TeGR_g3498</name>
</gene>
<keyword evidence="3 7" id="KW-0812">Transmembrane</keyword>
<keyword evidence="4" id="KW-0378">Hydrolase</keyword>
<evidence type="ECO:0000313" key="8">
    <source>
        <dbReference type="EMBL" id="GMI38269.1"/>
    </source>
</evidence>
<sequence length="254" mass="27352">MLLGAPSVVWCEYATSAHAHGPLAEFFNSTSNVFFLLAGALGLRLSRAALKPAHPLLPSFLLADRTVVAVGCFSFLFHAFPSRLTQVGDELSMCFLALGYLLCAKGSCALSRPPNWAVILRSFQRVFALAFLVYAFVPVYAIFTTLFTVLVAVPALLNVRAWTEDSSLPIGTLLLSAVAIGAGKHLWNAERAAYTGRACPASEGELAFYYHPLWHLLAAASHYCTMCYLRACAARKMEGGGAFAVLPQVSDGNL</sequence>
<organism evidence="8 9">
    <name type="scientific">Tetraparma gracilis</name>
    <dbReference type="NCBI Taxonomy" id="2962635"/>
    <lineage>
        <taxon>Eukaryota</taxon>
        <taxon>Sar</taxon>
        <taxon>Stramenopiles</taxon>
        <taxon>Ochrophyta</taxon>
        <taxon>Bolidophyceae</taxon>
        <taxon>Parmales</taxon>
        <taxon>Triparmaceae</taxon>
        <taxon>Tetraparma</taxon>
    </lineage>
</organism>
<evidence type="ECO:0000256" key="7">
    <source>
        <dbReference type="SAM" id="Phobius"/>
    </source>
</evidence>
<evidence type="ECO:0000256" key="5">
    <source>
        <dbReference type="ARBA" id="ARBA00022989"/>
    </source>
</evidence>
<reference evidence="8 9" key="1">
    <citation type="journal article" date="2023" name="Commun. Biol.">
        <title>Genome analysis of Parmales, the sister group of diatoms, reveals the evolutionary specialization of diatoms from phago-mixotrophs to photoautotrophs.</title>
        <authorList>
            <person name="Ban H."/>
            <person name="Sato S."/>
            <person name="Yoshikawa S."/>
            <person name="Yamada K."/>
            <person name="Nakamura Y."/>
            <person name="Ichinomiya M."/>
            <person name="Sato N."/>
            <person name="Blanc-Mathieu R."/>
            <person name="Endo H."/>
            <person name="Kuwata A."/>
            <person name="Ogata H."/>
        </authorList>
    </citation>
    <scope>NUCLEOTIDE SEQUENCE [LARGE SCALE GENOMIC DNA]</scope>
</reference>
<feature type="transmembrane region" description="Helical" evidence="7">
    <location>
        <begin position="131"/>
        <end position="156"/>
    </location>
</feature>
<evidence type="ECO:0000256" key="3">
    <source>
        <dbReference type="ARBA" id="ARBA00022692"/>
    </source>
</evidence>
<comment type="subcellular location">
    <subcellularLocation>
        <location evidence="1">Membrane</location>
        <topology evidence="1">Multi-pass membrane protein</topology>
    </subcellularLocation>
</comment>
<protein>
    <recommendedName>
        <fullName evidence="10">Ceramidase</fullName>
    </recommendedName>
</protein>
<accession>A0ABQ6N300</accession>
<evidence type="ECO:0000256" key="2">
    <source>
        <dbReference type="ARBA" id="ARBA00009780"/>
    </source>
</evidence>
<evidence type="ECO:0008006" key="10">
    <source>
        <dbReference type="Google" id="ProtNLM"/>
    </source>
</evidence>
<proteinExistence type="inferred from homology"/>
<evidence type="ECO:0000256" key="1">
    <source>
        <dbReference type="ARBA" id="ARBA00004141"/>
    </source>
</evidence>
<comment type="similarity">
    <text evidence="2">Belongs to the alkaline ceramidase family.</text>
</comment>
<dbReference type="PANTHER" id="PTHR46187:SF3">
    <property type="entry name" value="ALKALINE CERAMIDASE 3"/>
    <property type="match status" value="1"/>
</dbReference>
<evidence type="ECO:0000256" key="4">
    <source>
        <dbReference type="ARBA" id="ARBA00022801"/>
    </source>
</evidence>
<dbReference type="InterPro" id="IPR008901">
    <property type="entry name" value="ACER"/>
</dbReference>
<feature type="transmembrane region" description="Helical" evidence="7">
    <location>
        <begin position="168"/>
        <end position="187"/>
    </location>
</feature>
<dbReference type="EMBL" id="BRYB01003528">
    <property type="protein sequence ID" value="GMI38269.1"/>
    <property type="molecule type" value="Genomic_DNA"/>
</dbReference>
<keyword evidence="6 7" id="KW-0472">Membrane</keyword>
<dbReference type="Pfam" id="PF05875">
    <property type="entry name" value="Ceramidase"/>
    <property type="match status" value="1"/>
</dbReference>